<dbReference type="GeneID" id="54564820"/>
<name>A0A6A6D2J8_ZASCE</name>
<feature type="compositionally biased region" description="Gly residues" evidence="1">
    <location>
        <begin position="53"/>
        <end position="70"/>
    </location>
</feature>
<evidence type="ECO:0000313" key="2">
    <source>
        <dbReference type="EMBL" id="KAF2171856.1"/>
    </source>
</evidence>
<organism evidence="2 3">
    <name type="scientific">Zasmidium cellare ATCC 36951</name>
    <dbReference type="NCBI Taxonomy" id="1080233"/>
    <lineage>
        <taxon>Eukaryota</taxon>
        <taxon>Fungi</taxon>
        <taxon>Dikarya</taxon>
        <taxon>Ascomycota</taxon>
        <taxon>Pezizomycotina</taxon>
        <taxon>Dothideomycetes</taxon>
        <taxon>Dothideomycetidae</taxon>
        <taxon>Mycosphaerellales</taxon>
        <taxon>Mycosphaerellaceae</taxon>
        <taxon>Zasmidium</taxon>
    </lineage>
</organism>
<dbReference type="RefSeq" id="XP_033672745.1">
    <property type="nucleotide sequence ID" value="XM_033811548.1"/>
</dbReference>
<evidence type="ECO:0000313" key="3">
    <source>
        <dbReference type="Proteomes" id="UP000799537"/>
    </source>
</evidence>
<reference evidence="2" key="1">
    <citation type="journal article" date="2020" name="Stud. Mycol.">
        <title>101 Dothideomycetes genomes: a test case for predicting lifestyles and emergence of pathogens.</title>
        <authorList>
            <person name="Haridas S."/>
            <person name="Albert R."/>
            <person name="Binder M."/>
            <person name="Bloem J."/>
            <person name="Labutti K."/>
            <person name="Salamov A."/>
            <person name="Andreopoulos B."/>
            <person name="Baker S."/>
            <person name="Barry K."/>
            <person name="Bills G."/>
            <person name="Bluhm B."/>
            <person name="Cannon C."/>
            <person name="Castanera R."/>
            <person name="Culley D."/>
            <person name="Daum C."/>
            <person name="Ezra D."/>
            <person name="Gonzalez J."/>
            <person name="Henrissat B."/>
            <person name="Kuo A."/>
            <person name="Liang C."/>
            <person name="Lipzen A."/>
            <person name="Lutzoni F."/>
            <person name="Magnuson J."/>
            <person name="Mondo S."/>
            <person name="Nolan M."/>
            <person name="Ohm R."/>
            <person name="Pangilinan J."/>
            <person name="Park H.-J."/>
            <person name="Ramirez L."/>
            <person name="Alfaro M."/>
            <person name="Sun H."/>
            <person name="Tritt A."/>
            <person name="Yoshinaga Y."/>
            <person name="Zwiers L.-H."/>
            <person name="Turgeon B."/>
            <person name="Goodwin S."/>
            <person name="Spatafora J."/>
            <person name="Crous P."/>
            <person name="Grigoriev I."/>
        </authorList>
    </citation>
    <scope>NUCLEOTIDE SEQUENCE</scope>
    <source>
        <strain evidence="2">ATCC 36951</strain>
    </source>
</reference>
<keyword evidence="3" id="KW-1185">Reference proteome</keyword>
<feature type="region of interest" description="Disordered" evidence="1">
    <location>
        <begin position="53"/>
        <end position="73"/>
    </location>
</feature>
<proteinExistence type="predicted"/>
<evidence type="ECO:0000256" key="1">
    <source>
        <dbReference type="SAM" id="MobiDB-lite"/>
    </source>
</evidence>
<accession>A0A6A6D2J8</accession>
<dbReference type="EMBL" id="ML993582">
    <property type="protein sequence ID" value="KAF2171856.1"/>
    <property type="molecule type" value="Genomic_DNA"/>
</dbReference>
<protein>
    <submittedName>
        <fullName evidence="2">Uncharacterized protein</fullName>
    </submittedName>
</protein>
<sequence length="226" mass="22461">MHTQSIIITVAVGAAGIANCMPAVGRRSPQLQQDGFSGGNNYGASKYQGGGYQGGGYQGGGQPGGQGGGFPFSILNGLGGGGGQGGGILPFGGGSGGGPGGGLFSSVSNVLPLGGGSGGGLGGLLKREEQKAQNGQDDDDCSEQCEDYCDQYFDGQNNNGGWNQGGFGQNFGQSGFQKRQTIDRIAPGFGPGPAVIPGNVNRPGQYGGGAQQCPIWQQGGYQGGQF</sequence>
<dbReference type="Proteomes" id="UP000799537">
    <property type="component" value="Unassembled WGS sequence"/>
</dbReference>
<gene>
    <name evidence="2" type="ORF">M409DRAFT_50483</name>
</gene>
<dbReference type="AlphaFoldDB" id="A0A6A6D2J8"/>